<keyword evidence="4 9" id="KW-0812">Transmembrane</keyword>
<feature type="transmembrane region" description="Helical" evidence="9">
    <location>
        <begin position="54"/>
        <end position="73"/>
    </location>
</feature>
<dbReference type="EMBL" id="JH431979">
    <property type="status" value="NOT_ANNOTATED_CDS"/>
    <property type="molecule type" value="Genomic_DNA"/>
</dbReference>
<reference evidence="11" key="1">
    <citation type="submission" date="2011-05" db="EMBL/GenBank/DDBJ databases">
        <authorList>
            <person name="Richards S.R."/>
            <person name="Qu J."/>
            <person name="Jiang H."/>
            <person name="Jhangiani S.N."/>
            <person name="Agravi P."/>
            <person name="Goodspeed R."/>
            <person name="Gross S."/>
            <person name="Mandapat C."/>
            <person name="Jackson L."/>
            <person name="Mathew T."/>
            <person name="Pu L."/>
            <person name="Thornton R."/>
            <person name="Saada N."/>
            <person name="Wilczek-Boney K.B."/>
            <person name="Lee S."/>
            <person name="Kovar C."/>
            <person name="Wu Y."/>
            <person name="Scherer S.E."/>
            <person name="Worley K.C."/>
            <person name="Muzny D.M."/>
            <person name="Gibbs R."/>
        </authorList>
    </citation>
    <scope>NUCLEOTIDE SEQUENCE</scope>
    <source>
        <strain evidence="11">Brora</strain>
    </source>
</reference>
<feature type="transmembrane region" description="Helical" evidence="9">
    <location>
        <begin position="378"/>
        <end position="395"/>
    </location>
</feature>
<evidence type="ECO:0000313" key="11">
    <source>
        <dbReference type="Proteomes" id="UP000014500"/>
    </source>
</evidence>
<comment type="subcellular location">
    <subcellularLocation>
        <location evidence="1 9">Endoplasmic reticulum membrane</location>
        <topology evidence="1 9">Multi-pass membrane protein</topology>
    </subcellularLocation>
</comment>
<protein>
    <recommendedName>
        <fullName evidence="9">Protein RFT1 homolog</fullName>
    </recommendedName>
</protein>
<comment type="caution">
    <text evidence="9">Lacks conserved residue(s) required for the propagation of feature annotation.</text>
</comment>
<feature type="transmembrane region" description="Helical" evidence="9">
    <location>
        <begin position="309"/>
        <end position="331"/>
    </location>
</feature>
<dbReference type="Proteomes" id="UP000014500">
    <property type="component" value="Unassembled WGS sequence"/>
</dbReference>
<sequence length="520" mass="59127">MRTQLCLKNGNMNSNNILTGAAESLSYNVLLQIFFRLQTFILNGFILRFISKDVLGIINVRIFLLYSTITFLSTEAFTKACMTNPNYKKWHQIINLIWLTVPTSILCSLLLGYVWLSFLEQPEEPWKQQYWTAVIIVEVCCVLERLVEPLHIVSCVFMFNKLKVFAQCISIAAQCVALAAFVYMKPEYAIYGFCVGQVLRSSIWPSLSSEHSTLTYSFLKQGLLKQILTEGERYIMTVFNILNFGEQGVYDVISNLGSLAARFLFRPIEESGYQFFAQTIERNKPLIKQNSKNVAIGAQVLHNLFKMMVLIGGIIMAFGFPFSHLLLQIYGGNTLTTGSGPNLLRWNCVYVGFLAINGISECYAFATMRKSDIDKLNYKLLILSVLFLCLSWYLTKLFAGVGFILANCTNMAFRILNSIYFIKNNFELTSHRPLHGLIPHPATAIAVLASFCITSTSEILFCCYHGFQYILLHIVIGLVCLVFVIVTIYSFEKSFISFICSVWKKELKCNEDLDIFDKLD</sequence>
<proteinExistence type="inferred from homology"/>
<evidence type="ECO:0000256" key="8">
    <source>
        <dbReference type="ARBA" id="ARBA00045912"/>
    </source>
</evidence>
<feature type="transmembrane region" description="Helical" evidence="9">
    <location>
        <begin position="343"/>
        <end position="366"/>
    </location>
</feature>
<comment type="similarity">
    <text evidence="3 9">Belongs to the RFT1 family.</text>
</comment>
<keyword evidence="11" id="KW-1185">Reference proteome</keyword>
<keyword evidence="6 9" id="KW-1133">Transmembrane helix</keyword>
<dbReference type="PANTHER" id="PTHR13117">
    <property type="entry name" value="ENDOPLASMIC RETICULUM MULTISPAN TRANSMEMBRANE PROTEIN-RELATED"/>
    <property type="match status" value="1"/>
</dbReference>
<accession>T1J9Y2</accession>
<feature type="transmembrane region" description="Helical" evidence="9">
    <location>
        <begin position="442"/>
        <end position="461"/>
    </location>
</feature>
<dbReference type="AlphaFoldDB" id="T1J9Y2"/>
<evidence type="ECO:0000313" key="10">
    <source>
        <dbReference type="EnsemblMetazoa" id="SMAR010535-PA"/>
    </source>
</evidence>
<comment type="function">
    <text evidence="8 9">Intramembrane glycolipid transporter that operates in the biosynthetic pathway of dolichol-linked oligosaccharides, the glycan precursors employed in protein asparagine (N)-glycosylation. The sequential addition of sugars to dolichol pyrophosphate produces dolichol-linked oligosaccharides containing fourteen sugars, including two GlcNAcs, nine mannoses and three glucoses. Once assembled, the oligosaccharide is transferred from the lipid to nascent proteins by oligosaccharyltransferases. The assembly of dolichol-linked oligosaccharides begins on the cytosolic side of the endoplasmic reticulum membrane and finishes in its lumen. RFT1 could mediate the translocation of the cytosolically oriented intermediate DolPP-GlcNAc2Man5, produced by ALG11, into the ER lumen where dolichol-linked oligosaccharides assembly continues. However, the intramembrane lipid transporter activity could not be confirmed in vitro.</text>
</comment>
<dbReference type="PhylomeDB" id="T1J9Y2"/>
<feature type="transmembrane region" description="Helical" evidence="9">
    <location>
        <begin position="164"/>
        <end position="183"/>
    </location>
</feature>
<evidence type="ECO:0000256" key="4">
    <source>
        <dbReference type="ARBA" id="ARBA00022692"/>
    </source>
</evidence>
<evidence type="ECO:0000256" key="7">
    <source>
        <dbReference type="ARBA" id="ARBA00023136"/>
    </source>
</evidence>
<dbReference type="STRING" id="126957.T1J9Y2"/>
<dbReference type="EnsemblMetazoa" id="SMAR010535-RA">
    <property type="protein sequence ID" value="SMAR010535-PA"/>
    <property type="gene ID" value="SMAR010535"/>
</dbReference>
<evidence type="ECO:0000256" key="3">
    <source>
        <dbReference type="ARBA" id="ARBA00010288"/>
    </source>
</evidence>
<dbReference type="HOGENOM" id="CLU_023360_5_0_1"/>
<dbReference type="Pfam" id="PF04506">
    <property type="entry name" value="Rft-1"/>
    <property type="match status" value="2"/>
</dbReference>
<dbReference type="GO" id="GO:0034203">
    <property type="term" value="P:glycolipid translocation"/>
    <property type="evidence" value="ECO:0007669"/>
    <property type="project" value="TreeGrafter"/>
</dbReference>
<reference evidence="10" key="2">
    <citation type="submission" date="2015-02" db="UniProtKB">
        <authorList>
            <consortium name="EnsemblMetazoa"/>
        </authorList>
    </citation>
    <scope>IDENTIFICATION</scope>
</reference>
<dbReference type="GO" id="GO:0005789">
    <property type="term" value="C:endoplasmic reticulum membrane"/>
    <property type="evidence" value="ECO:0007669"/>
    <property type="project" value="UniProtKB-SubCell"/>
</dbReference>
<dbReference type="GO" id="GO:0006488">
    <property type="term" value="P:dolichol-linked oligosaccharide biosynthetic process"/>
    <property type="evidence" value="ECO:0007669"/>
    <property type="project" value="InterPro"/>
</dbReference>
<feature type="transmembrane region" description="Helical" evidence="9">
    <location>
        <begin position="467"/>
        <end position="489"/>
    </location>
</feature>
<name>T1J9Y2_STRMM</name>
<evidence type="ECO:0000256" key="6">
    <source>
        <dbReference type="ARBA" id="ARBA00022989"/>
    </source>
</evidence>
<evidence type="ECO:0000256" key="1">
    <source>
        <dbReference type="ARBA" id="ARBA00004477"/>
    </source>
</evidence>
<evidence type="ECO:0000256" key="9">
    <source>
        <dbReference type="RuleBase" id="RU365067"/>
    </source>
</evidence>
<dbReference type="PANTHER" id="PTHR13117:SF5">
    <property type="entry name" value="PROTEIN RFT1 HOMOLOG"/>
    <property type="match status" value="1"/>
</dbReference>
<comment type="pathway">
    <text evidence="2">Protein modification; protein glycosylation.</text>
</comment>
<evidence type="ECO:0000256" key="5">
    <source>
        <dbReference type="ARBA" id="ARBA00022824"/>
    </source>
</evidence>
<dbReference type="eggNOG" id="KOG2864">
    <property type="taxonomic scope" value="Eukaryota"/>
</dbReference>
<dbReference type="OMA" id="WPGKLFG"/>
<organism evidence="10 11">
    <name type="scientific">Strigamia maritima</name>
    <name type="common">European centipede</name>
    <name type="synonym">Geophilus maritimus</name>
    <dbReference type="NCBI Taxonomy" id="126957"/>
    <lineage>
        <taxon>Eukaryota</taxon>
        <taxon>Metazoa</taxon>
        <taxon>Ecdysozoa</taxon>
        <taxon>Arthropoda</taxon>
        <taxon>Myriapoda</taxon>
        <taxon>Chilopoda</taxon>
        <taxon>Pleurostigmophora</taxon>
        <taxon>Geophilomorpha</taxon>
        <taxon>Linotaeniidae</taxon>
        <taxon>Strigamia</taxon>
    </lineage>
</organism>
<evidence type="ECO:0000256" key="2">
    <source>
        <dbReference type="ARBA" id="ARBA00004922"/>
    </source>
</evidence>
<dbReference type="InterPro" id="IPR007594">
    <property type="entry name" value="RFT1"/>
</dbReference>
<keyword evidence="7 9" id="KW-0472">Membrane</keyword>
<keyword evidence="5" id="KW-0256">Endoplasmic reticulum</keyword>
<feature type="transmembrane region" description="Helical" evidence="9">
    <location>
        <begin position="93"/>
        <end position="118"/>
    </location>
</feature>